<evidence type="ECO:0000313" key="4">
    <source>
        <dbReference type="EMBL" id="HIR00753.1"/>
    </source>
</evidence>
<dbReference type="SUPFAM" id="SSF46689">
    <property type="entry name" value="Homeodomain-like"/>
    <property type="match status" value="1"/>
</dbReference>
<accession>A0A9D1D2D0</accession>
<name>A0A9D1D2D0_9ACTN</name>
<reference evidence="4" key="1">
    <citation type="submission" date="2020-10" db="EMBL/GenBank/DDBJ databases">
        <authorList>
            <person name="Gilroy R."/>
        </authorList>
    </citation>
    <scope>NUCLEOTIDE SEQUENCE</scope>
    <source>
        <strain evidence="4">ChiGjej1B1-2707</strain>
    </source>
</reference>
<dbReference type="PANTHER" id="PTHR43479">
    <property type="entry name" value="ACREF/ENVCD OPERON REPRESSOR-RELATED"/>
    <property type="match status" value="1"/>
</dbReference>
<dbReference type="Proteomes" id="UP000824261">
    <property type="component" value="Unassembled WGS sequence"/>
</dbReference>
<dbReference type="Gene3D" id="1.10.357.10">
    <property type="entry name" value="Tetracycline Repressor, domain 2"/>
    <property type="match status" value="1"/>
</dbReference>
<dbReference type="GO" id="GO:0003677">
    <property type="term" value="F:DNA binding"/>
    <property type="evidence" value="ECO:0007669"/>
    <property type="project" value="UniProtKB-UniRule"/>
</dbReference>
<dbReference type="EMBL" id="DVGB01000004">
    <property type="protein sequence ID" value="HIR00753.1"/>
    <property type="molecule type" value="Genomic_DNA"/>
</dbReference>
<evidence type="ECO:0000256" key="1">
    <source>
        <dbReference type="ARBA" id="ARBA00023125"/>
    </source>
</evidence>
<protein>
    <submittedName>
        <fullName evidence="4">TetR/AcrR family transcriptional regulator</fullName>
    </submittedName>
</protein>
<evidence type="ECO:0000256" key="2">
    <source>
        <dbReference type="PROSITE-ProRule" id="PRU00335"/>
    </source>
</evidence>
<sequence>MVRTREALFAAFERLLTEREYAEITVSLLAREADINRKTFYLHYDSIDDMVFDMMKRLAERMAEDVEDRLRARADNPPEDLIDFCVAAFFTEIHEWVKGREIVNRRELMALPTGRMIECFREPIMRIAVRAGIKQEGIPEWIIDANIAFVLGGMLGIYGIWLEEDQGIPYDGFLRTAALFTAGGVHRVREALSEKQ</sequence>
<evidence type="ECO:0000259" key="3">
    <source>
        <dbReference type="PROSITE" id="PS50977"/>
    </source>
</evidence>
<evidence type="ECO:0000313" key="5">
    <source>
        <dbReference type="Proteomes" id="UP000824261"/>
    </source>
</evidence>
<dbReference type="InterPro" id="IPR009057">
    <property type="entry name" value="Homeodomain-like_sf"/>
</dbReference>
<dbReference type="PANTHER" id="PTHR43479:SF11">
    <property type="entry name" value="ACREF_ENVCD OPERON REPRESSOR-RELATED"/>
    <property type="match status" value="1"/>
</dbReference>
<dbReference type="PROSITE" id="PS50977">
    <property type="entry name" value="HTH_TETR_2"/>
    <property type="match status" value="1"/>
</dbReference>
<dbReference type="InterPro" id="IPR001647">
    <property type="entry name" value="HTH_TetR"/>
</dbReference>
<comment type="caution">
    <text evidence="4">The sequence shown here is derived from an EMBL/GenBank/DDBJ whole genome shotgun (WGS) entry which is preliminary data.</text>
</comment>
<keyword evidence="1 2" id="KW-0238">DNA-binding</keyword>
<feature type="DNA-binding region" description="H-T-H motif" evidence="2">
    <location>
        <begin position="25"/>
        <end position="44"/>
    </location>
</feature>
<feature type="domain" description="HTH tetR-type" evidence="3">
    <location>
        <begin position="2"/>
        <end position="62"/>
    </location>
</feature>
<proteinExistence type="predicted"/>
<dbReference type="InterPro" id="IPR050624">
    <property type="entry name" value="HTH-type_Tx_Regulator"/>
</dbReference>
<dbReference type="Pfam" id="PF00440">
    <property type="entry name" value="TetR_N"/>
    <property type="match status" value="1"/>
</dbReference>
<dbReference type="AlphaFoldDB" id="A0A9D1D2D0"/>
<gene>
    <name evidence="4" type="ORF">IAA69_00525</name>
</gene>
<organism evidence="4 5">
    <name type="scientific">Candidatus Aveggerthella stercoripullorum</name>
    <dbReference type="NCBI Taxonomy" id="2840688"/>
    <lineage>
        <taxon>Bacteria</taxon>
        <taxon>Bacillati</taxon>
        <taxon>Actinomycetota</taxon>
        <taxon>Coriobacteriia</taxon>
        <taxon>Eggerthellales</taxon>
        <taxon>Eggerthellaceae</taxon>
        <taxon>Eggerthellaceae incertae sedis</taxon>
        <taxon>Candidatus Aveggerthella</taxon>
    </lineage>
</organism>
<reference evidence="4" key="2">
    <citation type="journal article" date="2021" name="PeerJ">
        <title>Extensive microbial diversity within the chicken gut microbiome revealed by metagenomics and culture.</title>
        <authorList>
            <person name="Gilroy R."/>
            <person name="Ravi A."/>
            <person name="Getino M."/>
            <person name="Pursley I."/>
            <person name="Horton D.L."/>
            <person name="Alikhan N.F."/>
            <person name="Baker D."/>
            <person name="Gharbi K."/>
            <person name="Hall N."/>
            <person name="Watson M."/>
            <person name="Adriaenssens E.M."/>
            <person name="Foster-Nyarko E."/>
            <person name="Jarju S."/>
            <person name="Secka A."/>
            <person name="Antonio M."/>
            <person name="Oren A."/>
            <person name="Chaudhuri R.R."/>
            <person name="La Ragione R."/>
            <person name="Hildebrand F."/>
            <person name="Pallen M.J."/>
        </authorList>
    </citation>
    <scope>NUCLEOTIDE SEQUENCE</scope>
    <source>
        <strain evidence="4">ChiGjej1B1-2707</strain>
    </source>
</reference>